<dbReference type="InterPro" id="IPR013325">
    <property type="entry name" value="RNA_pol_sigma_r2"/>
</dbReference>
<dbReference type="Pfam" id="PF04542">
    <property type="entry name" value="Sigma70_r2"/>
    <property type="match status" value="1"/>
</dbReference>
<keyword evidence="3" id="KW-0731">Sigma factor</keyword>
<dbReference type="NCBIfam" id="TIGR02983">
    <property type="entry name" value="SigE-fam_strep"/>
    <property type="match status" value="1"/>
</dbReference>
<dbReference type="Gene3D" id="1.10.1740.10">
    <property type="match status" value="1"/>
</dbReference>
<reference evidence="9" key="2">
    <citation type="submission" date="2024-06" db="EMBL/GenBank/DDBJ databases">
        <title>Micromonospora mangrovi CCTCC AA 2012012 genome sequences.</title>
        <authorList>
            <person name="Gao J."/>
        </authorList>
    </citation>
    <scope>NUCLEOTIDE SEQUENCE</scope>
    <source>
        <strain evidence="9">CCTCC AA 2012012</strain>
    </source>
</reference>
<dbReference type="GO" id="GO:0003677">
    <property type="term" value="F:DNA binding"/>
    <property type="evidence" value="ECO:0007669"/>
    <property type="project" value="UniProtKB-KW"/>
</dbReference>
<dbReference type="SUPFAM" id="SSF88659">
    <property type="entry name" value="Sigma3 and sigma4 domains of RNA polymerase sigma factors"/>
    <property type="match status" value="1"/>
</dbReference>
<accession>A0AAU7M427</accession>
<sequence>MSEPEGFREYVVARQAALLRTARLLTGDWQQAEDLVQTALMKVWPHWRRLTAEGEDPDGYVRRVVMTSYLTWRRRRWWGERCLPVPDVSDAGDAVAGVDLRDSLARVLRGLPPAQRAVVVLRFYEDLSVEQTAALLGCSEGTVKSQTVKALHKLKGVVAMGELR</sequence>
<organism evidence="8">
    <name type="scientific">Micromonospora sp. CCTCC AA 2012012</name>
    <dbReference type="NCBI Taxonomy" id="3111921"/>
    <lineage>
        <taxon>Bacteria</taxon>
        <taxon>Bacillati</taxon>
        <taxon>Actinomycetota</taxon>
        <taxon>Actinomycetes</taxon>
        <taxon>Micromonosporales</taxon>
        <taxon>Micromonosporaceae</taxon>
        <taxon>Micromonospora</taxon>
    </lineage>
</organism>
<dbReference type="SUPFAM" id="SSF88946">
    <property type="entry name" value="Sigma2 domain of RNA polymerase sigma factors"/>
    <property type="match status" value="1"/>
</dbReference>
<evidence type="ECO:0000259" key="6">
    <source>
        <dbReference type="Pfam" id="PF04542"/>
    </source>
</evidence>
<dbReference type="RefSeq" id="WP_350931839.1">
    <property type="nucleotide sequence ID" value="NZ_CP157762.1"/>
</dbReference>
<evidence type="ECO:0000259" key="7">
    <source>
        <dbReference type="Pfam" id="PF08281"/>
    </source>
</evidence>
<evidence type="ECO:0000313" key="9">
    <source>
        <dbReference type="EMBL" id="XCH72952.1"/>
    </source>
</evidence>
<gene>
    <name evidence="9" type="ORF">ABUL08_21900</name>
    <name evidence="8" type="ORF">VK199_21825</name>
</gene>
<dbReference type="PANTHER" id="PTHR43133:SF50">
    <property type="entry name" value="ECF RNA POLYMERASE SIGMA FACTOR SIGM"/>
    <property type="match status" value="1"/>
</dbReference>
<proteinExistence type="inferred from homology"/>
<feature type="domain" description="RNA polymerase sigma-70 region 2" evidence="6">
    <location>
        <begin position="15"/>
        <end position="78"/>
    </location>
</feature>
<dbReference type="PANTHER" id="PTHR43133">
    <property type="entry name" value="RNA POLYMERASE ECF-TYPE SIGMA FACTO"/>
    <property type="match status" value="1"/>
</dbReference>
<dbReference type="Gene3D" id="1.10.10.10">
    <property type="entry name" value="Winged helix-like DNA-binding domain superfamily/Winged helix DNA-binding domain"/>
    <property type="match status" value="1"/>
</dbReference>
<keyword evidence="2" id="KW-0805">Transcription regulation</keyword>
<dbReference type="EMBL" id="CP157762">
    <property type="protein sequence ID" value="XBP92255.1"/>
    <property type="molecule type" value="Genomic_DNA"/>
</dbReference>
<evidence type="ECO:0000256" key="1">
    <source>
        <dbReference type="ARBA" id="ARBA00010641"/>
    </source>
</evidence>
<dbReference type="InterPro" id="IPR007627">
    <property type="entry name" value="RNA_pol_sigma70_r2"/>
</dbReference>
<dbReference type="InterPro" id="IPR039425">
    <property type="entry name" value="RNA_pol_sigma-70-like"/>
</dbReference>
<name>A0AAU7M427_9ACTN</name>
<reference evidence="8" key="1">
    <citation type="submission" date="2024-01" db="EMBL/GenBank/DDBJ databases">
        <title>The genome sequence of Micromonospora mangrovi CCTCC AA 2012012.</title>
        <authorList>
            <person name="Gao J."/>
        </authorList>
    </citation>
    <scope>NUCLEOTIDE SEQUENCE</scope>
    <source>
        <strain evidence="8">CCTCC AA 2012012</strain>
    </source>
</reference>
<feature type="domain" description="RNA polymerase sigma factor 70 region 4 type 2" evidence="7">
    <location>
        <begin position="102"/>
        <end position="154"/>
    </location>
</feature>
<dbReference type="CDD" id="cd06171">
    <property type="entry name" value="Sigma70_r4"/>
    <property type="match status" value="1"/>
</dbReference>
<dbReference type="EMBL" id="CP159342">
    <property type="protein sequence ID" value="XCH72952.1"/>
    <property type="molecule type" value="Genomic_DNA"/>
</dbReference>
<dbReference type="GO" id="GO:0016987">
    <property type="term" value="F:sigma factor activity"/>
    <property type="evidence" value="ECO:0007669"/>
    <property type="project" value="UniProtKB-KW"/>
</dbReference>
<dbReference type="InterPro" id="IPR014325">
    <property type="entry name" value="RNA_pol_sigma-E_actinobac"/>
</dbReference>
<dbReference type="NCBIfam" id="TIGR02937">
    <property type="entry name" value="sigma70-ECF"/>
    <property type="match status" value="1"/>
</dbReference>
<evidence type="ECO:0000256" key="2">
    <source>
        <dbReference type="ARBA" id="ARBA00023015"/>
    </source>
</evidence>
<dbReference type="AlphaFoldDB" id="A0AAU7M427"/>
<dbReference type="InterPro" id="IPR014284">
    <property type="entry name" value="RNA_pol_sigma-70_dom"/>
</dbReference>
<dbReference type="GO" id="GO:0006352">
    <property type="term" value="P:DNA-templated transcription initiation"/>
    <property type="evidence" value="ECO:0007669"/>
    <property type="project" value="InterPro"/>
</dbReference>
<evidence type="ECO:0000256" key="4">
    <source>
        <dbReference type="ARBA" id="ARBA00023125"/>
    </source>
</evidence>
<keyword evidence="5" id="KW-0804">Transcription</keyword>
<comment type="similarity">
    <text evidence="1">Belongs to the sigma-70 factor family. ECF subfamily.</text>
</comment>
<protein>
    <submittedName>
        <fullName evidence="8">SigE family RNA polymerase sigma factor</fullName>
    </submittedName>
</protein>
<evidence type="ECO:0000256" key="3">
    <source>
        <dbReference type="ARBA" id="ARBA00023082"/>
    </source>
</evidence>
<evidence type="ECO:0000313" key="8">
    <source>
        <dbReference type="EMBL" id="XBP92255.1"/>
    </source>
</evidence>
<dbReference type="Pfam" id="PF08281">
    <property type="entry name" value="Sigma70_r4_2"/>
    <property type="match status" value="1"/>
</dbReference>
<dbReference type="InterPro" id="IPR036388">
    <property type="entry name" value="WH-like_DNA-bd_sf"/>
</dbReference>
<dbReference type="InterPro" id="IPR013249">
    <property type="entry name" value="RNA_pol_sigma70_r4_t2"/>
</dbReference>
<dbReference type="InterPro" id="IPR013324">
    <property type="entry name" value="RNA_pol_sigma_r3/r4-like"/>
</dbReference>
<keyword evidence="4" id="KW-0238">DNA-binding</keyword>
<evidence type="ECO:0000256" key="5">
    <source>
        <dbReference type="ARBA" id="ARBA00023163"/>
    </source>
</evidence>